<organism evidence="2 3">
    <name type="scientific">Terrabacter terrigena</name>
    <dbReference type="NCBI Taxonomy" id="574718"/>
    <lineage>
        <taxon>Bacteria</taxon>
        <taxon>Bacillati</taxon>
        <taxon>Actinomycetota</taxon>
        <taxon>Actinomycetes</taxon>
        <taxon>Micrococcales</taxon>
        <taxon>Intrasporangiaceae</taxon>
        <taxon>Terrabacter</taxon>
    </lineage>
</organism>
<proteinExistence type="predicted"/>
<dbReference type="Proteomes" id="UP001597046">
    <property type="component" value="Unassembled WGS sequence"/>
</dbReference>
<dbReference type="RefSeq" id="WP_386052036.1">
    <property type="nucleotide sequence ID" value="NZ_JBHTKH010000003.1"/>
</dbReference>
<name>A0ABW3MYC4_9MICO</name>
<evidence type="ECO:0000313" key="2">
    <source>
        <dbReference type="EMBL" id="MFD1054145.1"/>
    </source>
</evidence>
<dbReference type="EMBL" id="JBHTKH010000003">
    <property type="protein sequence ID" value="MFD1054145.1"/>
    <property type="molecule type" value="Genomic_DNA"/>
</dbReference>
<reference evidence="3" key="1">
    <citation type="journal article" date="2019" name="Int. J. Syst. Evol. Microbiol.">
        <title>The Global Catalogue of Microorganisms (GCM) 10K type strain sequencing project: providing services to taxonomists for standard genome sequencing and annotation.</title>
        <authorList>
            <consortium name="The Broad Institute Genomics Platform"/>
            <consortium name="The Broad Institute Genome Sequencing Center for Infectious Disease"/>
            <person name="Wu L."/>
            <person name="Ma J."/>
        </authorList>
    </citation>
    <scope>NUCLEOTIDE SEQUENCE [LARGE SCALE GENOMIC DNA]</scope>
    <source>
        <strain evidence="3">CCUG 57508</strain>
    </source>
</reference>
<accession>A0ABW3MYC4</accession>
<keyword evidence="3" id="KW-1185">Reference proteome</keyword>
<sequence>MTSNLVPERLTAATTLREPDVPEPFIASGDAAGAALRAAGAGDWDGVVAVPDGGATAGIGTLVTVGVTGAAAAGAHRAAETARTGPGAAPETAPGPVDGTAAAVPTSEPVVASAI</sequence>
<feature type="compositionally biased region" description="Low complexity" evidence="1">
    <location>
        <begin position="76"/>
        <end position="96"/>
    </location>
</feature>
<comment type="caution">
    <text evidence="2">The sequence shown here is derived from an EMBL/GenBank/DDBJ whole genome shotgun (WGS) entry which is preliminary data.</text>
</comment>
<evidence type="ECO:0000313" key="3">
    <source>
        <dbReference type="Proteomes" id="UP001597046"/>
    </source>
</evidence>
<feature type="region of interest" description="Disordered" evidence="1">
    <location>
        <begin position="76"/>
        <end position="115"/>
    </location>
</feature>
<evidence type="ECO:0000256" key="1">
    <source>
        <dbReference type="SAM" id="MobiDB-lite"/>
    </source>
</evidence>
<protein>
    <submittedName>
        <fullName evidence="2">Uncharacterized protein</fullName>
    </submittedName>
</protein>
<gene>
    <name evidence="2" type="ORF">ACFQ2V_07500</name>
</gene>